<proteinExistence type="predicted"/>
<name>A0A2P2N0M7_RHIMU</name>
<reference evidence="1" key="1">
    <citation type="submission" date="2018-02" db="EMBL/GenBank/DDBJ databases">
        <title>Rhizophora mucronata_Transcriptome.</title>
        <authorList>
            <person name="Meera S.P."/>
            <person name="Sreeshan A."/>
            <person name="Augustine A."/>
        </authorList>
    </citation>
    <scope>NUCLEOTIDE SEQUENCE</scope>
    <source>
        <tissue evidence="1">Leaf</tissue>
    </source>
</reference>
<dbReference type="EMBL" id="GGEC01055536">
    <property type="protein sequence ID" value="MBX36020.1"/>
    <property type="molecule type" value="Transcribed_RNA"/>
</dbReference>
<protein>
    <submittedName>
        <fullName evidence="1">Uncharacterized protein</fullName>
    </submittedName>
</protein>
<evidence type="ECO:0000313" key="1">
    <source>
        <dbReference type="EMBL" id="MBX36020.1"/>
    </source>
</evidence>
<sequence length="33" mass="3714">MVNLVLLLYNNPTDYIKKRELGGGGMEVCWISS</sequence>
<accession>A0A2P2N0M7</accession>
<dbReference type="AlphaFoldDB" id="A0A2P2N0M7"/>
<organism evidence="1">
    <name type="scientific">Rhizophora mucronata</name>
    <name type="common">Asiatic mangrove</name>
    <dbReference type="NCBI Taxonomy" id="61149"/>
    <lineage>
        <taxon>Eukaryota</taxon>
        <taxon>Viridiplantae</taxon>
        <taxon>Streptophyta</taxon>
        <taxon>Embryophyta</taxon>
        <taxon>Tracheophyta</taxon>
        <taxon>Spermatophyta</taxon>
        <taxon>Magnoliopsida</taxon>
        <taxon>eudicotyledons</taxon>
        <taxon>Gunneridae</taxon>
        <taxon>Pentapetalae</taxon>
        <taxon>rosids</taxon>
        <taxon>fabids</taxon>
        <taxon>Malpighiales</taxon>
        <taxon>Rhizophoraceae</taxon>
        <taxon>Rhizophora</taxon>
    </lineage>
</organism>